<dbReference type="InterPro" id="IPR059000">
    <property type="entry name" value="ATPase_P-type_domA"/>
</dbReference>
<keyword evidence="5" id="KW-0067">ATP-binding</keyword>
<keyword evidence="9 11" id="KW-0472">Membrane</keyword>
<feature type="transmembrane region" description="Helical" evidence="11">
    <location>
        <begin position="324"/>
        <end position="351"/>
    </location>
</feature>
<feature type="transmembrane region" description="Helical" evidence="11">
    <location>
        <begin position="848"/>
        <end position="869"/>
    </location>
</feature>
<evidence type="ECO:0000256" key="10">
    <source>
        <dbReference type="SAM" id="MobiDB-lite"/>
    </source>
</evidence>
<keyword evidence="8 11" id="KW-1133">Transmembrane helix</keyword>
<dbReference type="SUPFAM" id="SSF81660">
    <property type="entry name" value="Metal cation-transporting ATPase, ATP-binding domain N"/>
    <property type="match status" value="1"/>
</dbReference>
<protein>
    <recommendedName>
        <fullName evidence="12">Cation-transporting P-type ATPase N-terminal domain-containing protein</fullName>
    </recommendedName>
</protein>
<feature type="transmembrane region" description="Helical" evidence="11">
    <location>
        <begin position="875"/>
        <end position="901"/>
    </location>
</feature>
<name>A0A0C3B9T4_SERVB</name>
<evidence type="ECO:0000256" key="2">
    <source>
        <dbReference type="ARBA" id="ARBA00022553"/>
    </source>
</evidence>
<feature type="transmembrane region" description="Helical" evidence="11">
    <location>
        <begin position="976"/>
        <end position="995"/>
    </location>
</feature>
<feature type="compositionally biased region" description="Basic and acidic residues" evidence="10">
    <location>
        <begin position="10"/>
        <end position="42"/>
    </location>
</feature>
<feature type="transmembrane region" description="Helical" evidence="11">
    <location>
        <begin position="922"/>
        <end position="950"/>
    </location>
</feature>
<evidence type="ECO:0000256" key="9">
    <source>
        <dbReference type="ARBA" id="ARBA00023136"/>
    </source>
</evidence>
<dbReference type="InterPro" id="IPR004014">
    <property type="entry name" value="ATPase_P-typ_cation-transptr_N"/>
</dbReference>
<dbReference type="InterPro" id="IPR036412">
    <property type="entry name" value="HAD-like_sf"/>
</dbReference>
<dbReference type="InterPro" id="IPR008250">
    <property type="entry name" value="ATPase_P-typ_transduc_dom_A_sf"/>
</dbReference>
<feature type="transmembrane region" description="Helical" evidence="11">
    <location>
        <begin position="100"/>
        <end position="118"/>
    </location>
</feature>
<keyword evidence="3 11" id="KW-0812">Transmembrane</keyword>
<keyword evidence="7" id="KW-1278">Translocase</keyword>
<dbReference type="GO" id="GO:0012505">
    <property type="term" value="C:endomembrane system"/>
    <property type="evidence" value="ECO:0007669"/>
    <property type="project" value="UniProtKB-SubCell"/>
</dbReference>
<dbReference type="SMART" id="SM00831">
    <property type="entry name" value="Cation_ATPase_N"/>
    <property type="match status" value="1"/>
</dbReference>
<dbReference type="Gene3D" id="3.40.1110.10">
    <property type="entry name" value="Calcium-transporting ATPase, cytoplasmic domain N"/>
    <property type="match status" value="1"/>
</dbReference>
<reference evidence="14" key="2">
    <citation type="submission" date="2015-01" db="EMBL/GenBank/DDBJ databases">
        <title>Evolutionary Origins and Diversification of the Mycorrhizal Mutualists.</title>
        <authorList>
            <consortium name="DOE Joint Genome Institute"/>
            <consortium name="Mycorrhizal Genomics Consortium"/>
            <person name="Kohler A."/>
            <person name="Kuo A."/>
            <person name="Nagy L.G."/>
            <person name="Floudas D."/>
            <person name="Copeland A."/>
            <person name="Barry K.W."/>
            <person name="Cichocki N."/>
            <person name="Veneault-Fourrey C."/>
            <person name="LaButti K."/>
            <person name="Lindquist E.A."/>
            <person name="Lipzen A."/>
            <person name="Lundell T."/>
            <person name="Morin E."/>
            <person name="Murat C."/>
            <person name="Riley R."/>
            <person name="Ohm R."/>
            <person name="Sun H."/>
            <person name="Tunlid A."/>
            <person name="Henrissat B."/>
            <person name="Grigoriev I.V."/>
            <person name="Hibbett D.S."/>
            <person name="Martin F."/>
        </authorList>
    </citation>
    <scope>NUCLEOTIDE SEQUENCE [LARGE SCALE GENOMIC DNA]</scope>
    <source>
        <strain evidence="14">MAFF 305830</strain>
    </source>
</reference>
<dbReference type="Pfam" id="PF00122">
    <property type="entry name" value="E1-E2_ATPase"/>
    <property type="match status" value="1"/>
</dbReference>
<evidence type="ECO:0000256" key="1">
    <source>
        <dbReference type="ARBA" id="ARBA00004127"/>
    </source>
</evidence>
<dbReference type="Pfam" id="PF00690">
    <property type="entry name" value="Cation_ATPase_N"/>
    <property type="match status" value="1"/>
</dbReference>
<evidence type="ECO:0000259" key="12">
    <source>
        <dbReference type="SMART" id="SM00831"/>
    </source>
</evidence>
<organism evidence="13 14">
    <name type="scientific">Serendipita vermifera MAFF 305830</name>
    <dbReference type="NCBI Taxonomy" id="933852"/>
    <lineage>
        <taxon>Eukaryota</taxon>
        <taxon>Fungi</taxon>
        <taxon>Dikarya</taxon>
        <taxon>Basidiomycota</taxon>
        <taxon>Agaricomycotina</taxon>
        <taxon>Agaricomycetes</taxon>
        <taxon>Sebacinales</taxon>
        <taxon>Serendipitaceae</taxon>
        <taxon>Serendipita</taxon>
    </lineage>
</organism>
<evidence type="ECO:0000256" key="6">
    <source>
        <dbReference type="ARBA" id="ARBA00022842"/>
    </source>
</evidence>
<dbReference type="Gene3D" id="3.40.50.1000">
    <property type="entry name" value="HAD superfamily/HAD-like"/>
    <property type="match status" value="1"/>
</dbReference>
<dbReference type="Proteomes" id="UP000054097">
    <property type="component" value="Unassembled WGS sequence"/>
</dbReference>
<dbReference type="FunFam" id="2.70.150.10:FF:000160">
    <property type="entry name" value="Sarcoplasmic/endoplasmic reticulum calcium ATPase 1"/>
    <property type="match status" value="1"/>
</dbReference>
<dbReference type="GO" id="GO:0016020">
    <property type="term" value="C:membrane"/>
    <property type="evidence" value="ECO:0007669"/>
    <property type="project" value="InterPro"/>
</dbReference>
<evidence type="ECO:0000256" key="11">
    <source>
        <dbReference type="SAM" id="Phobius"/>
    </source>
</evidence>
<dbReference type="PRINTS" id="PR00119">
    <property type="entry name" value="CATATPASE"/>
</dbReference>
<dbReference type="Gene3D" id="1.20.1110.10">
    <property type="entry name" value="Calcium-transporting ATPase, transmembrane domain"/>
    <property type="match status" value="1"/>
</dbReference>
<dbReference type="AlphaFoldDB" id="A0A0C3B9T4"/>
<dbReference type="PRINTS" id="PR00120">
    <property type="entry name" value="HATPASE"/>
</dbReference>
<dbReference type="NCBIfam" id="TIGR01494">
    <property type="entry name" value="ATPase_P-type"/>
    <property type="match status" value="2"/>
</dbReference>
<feature type="transmembrane region" description="Helical" evidence="11">
    <location>
        <begin position="296"/>
        <end position="318"/>
    </location>
</feature>
<dbReference type="Pfam" id="PF00689">
    <property type="entry name" value="Cation_ATPase_C"/>
    <property type="match status" value="1"/>
</dbReference>
<dbReference type="SUPFAM" id="SSF81665">
    <property type="entry name" value="Calcium ATPase, transmembrane domain M"/>
    <property type="match status" value="1"/>
</dbReference>
<dbReference type="GO" id="GO:0016887">
    <property type="term" value="F:ATP hydrolysis activity"/>
    <property type="evidence" value="ECO:0007669"/>
    <property type="project" value="InterPro"/>
</dbReference>
<dbReference type="Pfam" id="PF13246">
    <property type="entry name" value="Cation_ATPase"/>
    <property type="match status" value="1"/>
</dbReference>
<evidence type="ECO:0000256" key="8">
    <source>
        <dbReference type="ARBA" id="ARBA00022989"/>
    </source>
</evidence>
<dbReference type="HOGENOM" id="CLU_002360_3_3_1"/>
<dbReference type="InterPro" id="IPR018303">
    <property type="entry name" value="ATPase_P-typ_P_site"/>
</dbReference>
<feature type="region of interest" description="Disordered" evidence="10">
    <location>
        <begin position="1"/>
        <end position="42"/>
    </location>
</feature>
<feature type="transmembrane region" description="Helical" evidence="11">
    <location>
        <begin position="1046"/>
        <end position="1066"/>
    </location>
</feature>
<dbReference type="SUPFAM" id="SSF56784">
    <property type="entry name" value="HAD-like"/>
    <property type="match status" value="1"/>
</dbReference>
<dbReference type="InterPro" id="IPR023299">
    <property type="entry name" value="ATPase_P-typ_cyto_dom_N"/>
</dbReference>
<keyword evidence="6" id="KW-0460">Magnesium</keyword>
<feature type="domain" description="Cation-transporting P-type ATPase N-terminal" evidence="12">
    <location>
        <begin position="25"/>
        <end position="99"/>
    </location>
</feature>
<reference evidence="13 14" key="1">
    <citation type="submission" date="2014-04" db="EMBL/GenBank/DDBJ databases">
        <authorList>
            <consortium name="DOE Joint Genome Institute"/>
            <person name="Kuo A."/>
            <person name="Zuccaro A."/>
            <person name="Kohler A."/>
            <person name="Nagy L.G."/>
            <person name="Floudas D."/>
            <person name="Copeland A."/>
            <person name="Barry K.W."/>
            <person name="Cichocki N."/>
            <person name="Veneault-Fourrey C."/>
            <person name="LaButti K."/>
            <person name="Lindquist E.A."/>
            <person name="Lipzen A."/>
            <person name="Lundell T."/>
            <person name="Morin E."/>
            <person name="Murat C."/>
            <person name="Sun H."/>
            <person name="Tunlid A."/>
            <person name="Henrissat B."/>
            <person name="Grigoriev I.V."/>
            <person name="Hibbett D.S."/>
            <person name="Martin F."/>
            <person name="Nordberg H.P."/>
            <person name="Cantor M.N."/>
            <person name="Hua S.X."/>
        </authorList>
    </citation>
    <scope>NUCLEOTIDE SEQUENCE [LARGE SCALE GENOMIC DNA]</scope>
    <source>
        <strain evidence="13 14">MAFF 305830</strain>
    </source>
</reference>
<evidence type="ECO:0000256" key="7">
    <source>
        <dbReference type="ARBA" id="ARBA00022967"/>
    </source>
</evidence>
<evidence type="ECO:0000313" key="14">
    <source>
        <dbReference type="Proteomes" id="UP000054097"/>
    </source>
</evidence>
<dbReference type="InterPro" id="IPR006068">
    <property type="entry name" value="ATPase_P-typ_cation-transptr_C"/>
</dbReference>
<dbReference type="InterPro" id="IPR023298">
    <property type="entry name" value="ATPase_P-typ_TM_dom_sf"/>
</dbReference>
<dbReference type="InterPro" id="IPR023214">
    <property type="entry name" value="HAD_sf"/>
</dbReference>
<dbReference type="GO" id="GO:0005524">
    <property type="term" value="F:ATP binding"/>
    <property type="evidence" value="ECO:0007669"/>
    <property type="project" value="UniProtKB-KW"/>
</dbReference>
<evidence type="ECO:0000256" key="5">
    <source>
        <dbReference type="ARBA" id="ARBA00022840"/>
    </source>
</evidence>
<dbReference type="OrthoDB" id="3352408at2759"/>
<evidence type="ECO:0000256" key="3">
    <source>
        <dbReference type="ARBA" id="ARBA00022692"/>
    </source>
</evidence>
<evidence type="ECO:0000256" key="4">
    <source>
        <dbReference type="ARBA" id="ARBA00022741"/>
    </source>
</evidence>
<dbReference type="GO" id="GO:0030001">
    <property type="term" value="P:metal ion transport"/>
    <property type="evidence" value="ECO:0007669"/>
    <property type="project" value="UniProtKB-ARBA"/>
</dbReference>
<keyword evidence="4" id="KW-0547">Nucleotide-binding</keyword>
<dbReference type="PROSITE" id="PS00154">
    <property type="entry name" value="ATPASE_E1_E2"/>
    <property type="match status" value="1"/>
</dbReference>
<comment type="subcellular location">
    <subcellularLocation>
        <location evidence="1">Endomembrane system</location>
        <topology evidence="1">Multi-pass membrane protein</topology>
    </subcellularLocation>
</comment>
<sequence>MSTSASITVVDKDKGNALAPEDHGPPHVRPSDDILKDHRVDPSKGLSTERAAQLLVQNGPNQLKPPVKPSKLKILLGQITNAMTIVLFGAMAVSLGTQDWIAAGVIGALVALNVGVGYSQEWKAEKVLAGLASVGSPLATVVRYDLKQKAKNREGKAFTIPTEEVVVGDIILVRIGDVVPADARILSGHLSNLECDESLLTGESLPVAKTTDPLDEANVPVGDRTNMVYSGSQVTKGRAKCIVTMTGMATELGKIAEALEKKDAVTEKGTRLLIHKIKVALGVTGTTPLQIKLNKLAYWLLLTAILLAVIVVSSTGYHDIPSSIATYAVAAAVSLLPASLVAVLSLTLAVACRELAARNALVRRMDAVETLGGVHNICSDKTGTITVGRMVLKKAWIPVNTAFVAPGTRASYETTKGLTYAVESGRDPYYPRGTIRVNFDSDEPSPTPNSDNNDDDSDDVTAGDIVRIESIEPAFQEFIHSAALNNMASIHKPVEGKGWDANGDPTEIALQVFAHKAGRGKPHLTTVRRNLRHHGEPLAPVISRASASIQFHHQLDRVATAQSDGPPLGIIDGHYEMLLENPFDSNIKRMSTVWQFIPEDPRHDPTNYDLVVYVKGAVERILDRCAYVGLGENKYALTEEDKARIIERMDSIAAEGLRVLCLAAKHIPHSTKDNIKNITRDELESECCFLGLAGIYDPPRPESQGAVMDALRAGIVAATAATIARSVGILTDRHGPQAVMTGQEFDSLTDEQIDAIEDLPVVIARCAPETKVRMVEALHRRRQRTVMTGDGVNDSPALKRADVGVAMGLNGSDVAKGASAIVLADDNFSTIVRAIRKGRSVFQNLTKFLVYLLSGNVAEVVVIMIGLAFRRDGVAVYPVAPVAALWINTIAAGPPALALGVEPTAKDAMDIGPESFQAIFTLSWYLDTIGYGVFMGAQCLANFVIVTYGIGGGTEDILPKCNDHLVGLLPGCETVFVARGTAFATLQLILMAHAITCKNLTRSIFKMNLLDNTSLLWSAGCLALTTFPILYIPAVNDRIFQLSGLTWQWGLVFGQLVVYLVAAELYKLTKRVYYQRRARRRGKNPVMEMERIAGKKFHVAYTMEAPAGWKPAEAV</sequence>
<keyword evidence="14" id="KW-1185">Reference proteome</keyword>
<dbReference type="STRING" id="933852.A0A0C3B9T4"/>
<dbReference type="InterPro" id="IPR001757">
    <property type="entry name" value="P_typ_ATPase"/>
</dbReference>
<keyword evidence="2" id="KW-0597">Phosphoprotein</keyword>
<evidence type="ECO:0000313" key="13">
    <source>
        <dbReference type="EMBL" id="KIM33575.1"/>
    </source>
</evidence>
<dbReference type="Gene3D" id="2.70.150.10">
    <property type="entry name" value="Calcium-transporting ATPase, cytoplasmic transduction domain A"/>
    <property type="match status" value="1"/>
</dbReference>
<feature type="transmembrane region" description="Helical" evidence="11">
    <location>
        <begin position="74"/>
        <end position="94"/>
    </location>
</feature>
<proteinExistence type="predicted"/>
<dbReference type="EMBL" id="KN824278">
    <property type="protein sequence ID" value="KIM33575.1"/>
    <property type="molecule type" value="Genomic_DNA"/>
</dbReference>
<dbReference type="SUPFAM" id="SSF81653">
    <property type="entry name" value="Calcium ATPase, transduction domain A"/>
    <property type="match status" value="1"/>
</dbReference>
<gene>
    <name evidence="13" type="ORF">M408DRAFT_14259</name>
</gene>
<accession>A0A0C3B9T4</accession>
<feature type="region of interest" description="Disordered" evidence="10">
    <location>
        <begin position="433"/>
        <end position="460"/>
    </location>
</feature>
<dbReference type="Pfam" id="PF08282">
    <property type="entry name" value="Hydrolase_3"/>
    <property type="match status" value="1"/>
</dbReference>
<dbReference type="PANTHER" id="PTHR42861">
    <property type="entry name" value="CALCIUM-TRANSPORTING ATPASE"/>
    <property type="match status" value="1"/>
</dbReference>
<feature type="transmembrane region" description="Helical" evidence="11">
    <location>
        <begin position="1015"/>
        <end position="1034"/>
    </location>
</feature>